<sequence length="394" mass="46165">MSDFVPPIFLSIIKKPPNLQIIKDLCSNPQNLQIENLSPLHWAIFHQVDFEIIKIICESGFDLNNFKTSVFEYSLINYPSIQILKILIENGAYFPKNINLFVYCVENSQNFEVFQYICELGGNINIVGLNSVLHSICIFGCDISFAKTALKYGADPKMINGFEPIHYAKDQEMKDLLLNYHTLVDDLLSFLHQQQVNDLIIKTKDKEITANKTILKARITEEEMTKLLHFFKNINSQEVMHYLEIIYGGILPKKENFEFMHEFERIFPNFRKNLLFRKNVVLDIQRLFYDEESKDFEIIFGSTSIKAHKAILAARSALFQHMFISVNDNSNSVHDYTQKDPQIFQYFLKFLYFDDIDSDLPQKFIEDLEDCIDFYQLHPNCLLTEKLNEIKIEK</sequence>
<evidence type="ECO:0000313" key="2">
    <source>
        <dbReference type="EMBL" id="KAJ5070406.1"/>
    </source>
</evidence>
<dbReference type="Pfam" id="PF00651">
    <property type="entry name" value="BTB"/>
    <property type="match status" value="1"/>
</dbReference>
<dbReference type="InterPro" id="IPR002110">
    <property type="entry name" value="Ankyrin_rpt"/>
</dbReference>
<dbReference type="Proteomes" id="UP001149090">
    <property type="component" value="Unassembled WGS sequence"/>
</dbReference>
<evidence type="ECO:0000313" key="3">
    <source>
        <dbReference type="Proteomes" id="UP001149090"/>
    </source>
</evidence>
<protein>
    <submittedName>
        <fullName evidence="2">Speckle-type poz protein</fullName>
    </submittedName>
</protein>
<dbReference type="CDD" id="cd18186">
    <property type="entry name" value="BTB_POZ_ZBTB_KLHL-like"/>
    <property type="match status" value="1"/>
</dbReference>
<organism evidence="2 3">
    <name type="scientific">Anaeramoeba ignava</name>
    <name type="common">Anaerobic marine amoeba</name>
    <dbReference type="NCBI Taxonomy" id="1746090"/>
    <lineage>
        <taxon>Eukaryota</taxon>
        <taxon>Metamonada</taxon>
        <taxon>Anaeramoebidae</taxon>
        <taxon>Anaeramoeba</taxon>
    </lineage>
</organism>
<dbReference type="Gene3D" id="1.25.40.20">
    <property type="entry name" value="Ankyrin repeat-containing domain"/>
    <property type="match status" value="1"/>
</dbReference>
<feature type="domain" description="BTB" evidence="1">
    <location>
        <begin position="294"/>
        <end position="360"/>
    </location>
</feature>
<dbReference type="PROSITE" id="PS50097">
    <property type="entry name" value="BTB"/>
    <property type="match status" value="1"/>
</dbReference>
<gene>
    <name evidence="2" type="ORF">M0811_10878</name>
</gene>
<dbReference type="SUPFAM" id="SSF48403">
    <property type="entry name" value="Ankyrin repeat"/>
    <property type="match status" value="1"/>
</dbReference>
<dbReference type="AlphaFoldDB" id="A0A9Q0R886"/>
<keyword evidence="3" id="KW-1185">Reference proteome</keyword>
<dbReference type="SMART" id="SM00248">
    <property type="entry name" value="ANK"/>
    <property type="match status" value="3"/>
</dbReference>
<dbReference type="SMART" id="SM00225">
    <property type="entry name" value="BTB"/>
    <property type="match status" value="1"/>
</dbReference>
<dbReference type="InterPro" id="IPR036770">
    <property type="entry name" value="Ankyrin_rpt-contain_sf"/>
</dbReference>
<name>A0A9Q0R886_ANAIG</name>
<evidence type="ECO:0000259" key="1">
    <source>
        <dbReference type="PROSITE" id="PS50097"/>
    </source>
</evidence>
<dbReference type="EMBL" id="JAPDFW010000095">
    <property type="protein sequence ID" value="KAJ5070406.1"/>
    <property type="molecule type" value="Genomic_DNA"/>
</dbReference>
<dbReference type="InterPro" id="IPR011333">
    <property type="entry name" value="SKP1/BTB/POZ_sf"/>
</dbReference>
<accession>A0A9Q0R886</accession>
<dbReference type="InterPro" id="IPR000210">
    <property type="entry name" value="BTB/POZ_dom"/>
</dbReference>
<reference evidence="2" key="1">
    <citation type="submission" date="2022-10" db="EMBL/GenBank/DDBJ databases">
        <title>Novel sulphate-reducing endosymbionts in the free-living metamonad Anaeramoeba.</title>
        <authorList>
            <person name="Jerlstrom-Hultqvist J."/>
            <person name="Cepicka I."/>
            <person name="Gallot-Lavallee L."/>
            <person name="Salas-Leiva D."/>
            <person name="Curtis B.A."/>
            <person name="Zahonova K."/>
            <person name="Pipaliya S."/>
            <person name="Dacks J."/>
            <person name="Roger A.J."/>
        </authorList>
    </citation>
    <scope>NUCLEOTIDE SEQUENCE</scope>
    <source>
        <strain evidence="2">BMAN</strain>
    </source>
</reference>
<comment type="caution">
    <text evidence="2">The sequence shown here is derived from an EMBL/GenBank/DDBJ whole genome shotgun (WGS) entry which is preliminary data.</text>
</comment>
<dbReference type="PANTHER" id="PTHR24413">
    <property type="entry name" value="SPECKLE-TYPE POZ PROTEIN"/>
    <property type="match status" value="1"/>
</dbReference>
<dbReference type="Gene3D" id="3.30.710.10">
    <property type="entry name" value="Potassium Channel Kv1.1, Chain A"/>
    <property type="match status" value="1"/>
</dbReference>
<proteinExistence type="predicted"/>
<dbReference type="OrthoDB" id="6359816at2759"/>
<dbReference type="SUPFAM" id="SSF54695">
    <property type="entry name" value="POZ domain"/>
    <property type="match status" value="1"/>
</dbReference>